<evidence type="ECO:0000313" key="1">
    <source>
        <dbReference type="EMBL" id="KAJ1144131.1"/>
    </source>
</evidence>
<reference evidence="1" key="1">
    <citation type="journal article" date="2022" name="bioRxiv">
        <title>Sequencing and chromosome-scale assembly of the giantPleurodeles waltlgenome.</title>
        <authorList>
            <person name="Brown T."/>
            <person name="Elewa A."/>
            <person name="Iarovenko S."/>
            <person name="Subramanian E."/>
            <person name="Araus A.J."/>
            <person name="Petzold A."/>
            <person name="Susuki M."/>
            <person name="Suzuki K.-i.T."/>
            <person name="Hayashi T."/>
            <person name="Toyoda A."/>
            <person name="Oliveira C."/>
            <person name="Osipova E."/>
            <person name="Leigh N.D."/>
            <person name="Simon A."/>
            <person name="Yun M.H."/>
        </authorList>
    </citation>
    <scope>NUCLEOTIDE SEQUENCE</scope>
    <source>
        <strain evidence="1">20211129_DDA</strain>
        <tissue evidence="1">Liver</tissue>
    </source>
</reference>
<dbReference type="EMBL" id="JANPWB010000010">
    <property type="protein sequence ID" value="KAJ1144131.1"/>
    <property type="molecule type" value="Genomic_DNA"/>
</dbReference>
<organism evidence="1 2">
    <name type="scientific">Pleurodeles waltl</name>
    <name type="common">Iberian ribbed newt</name>
    <dbReference type="NCBI Taxonomy" id="8319"/>
    <lineage>
        <taxon>Eukaryota</taxon>
        <taxon>Metazoa</taxon>
        <taxon>Chordata</taxon>
        <taxon>Craniata</taxon>
        <taxon>Vertebrata</taxon>
        <taxon>Euteleostomi</taxon>
        <taxon>Amphibia</taxon>
        <taxon>Batrachia</taxon>
        <taxon>Caudata</taxon>
        <taxon>Salamandroidea</taxon>
        <taxon>Salamandridae</taxon>
        <taxon>Pleurodelinae</taxon>
        <taxon>Pleurodeles</taxon>
    </lineage>
</organism>
<accession>A0AAV7QY17</accession>
<sequence>MRARRRSSGVPGHFLCCLGNASCVLIRNQPAGCSGSYKSKKEYYPGLAAILEQAPKDKLEDGRYRIIRPQDPPNCLLEPVPIWPRGQDRIPFVICMTRNNQLVGSGSGRMKRFPGNIKSARGRRSSVYGRASSGQVYRNYGGYDK</sequence>
<keyword evidence="2" id="KW-1185">Reference proteome</keyword>
<name>A0AAV7QY17_PLEWA</name>
<protein>
    <submittedName>
        <fullName evidence="1">Uncharacterized protein</fullName>
    </submittedName>
</protein>
<comment type="caution">
    <text evidence="1">The sequence shown here is derived from an EMBL/GenBank/DDBJ whole genome shotgun (WGS) entry which is preliminary data.</text>
</comment>
<dbReference type="AlphaFoldDB" id="A0AAV7QY17"/>
<proteinExistence type="predicted"/>
<dbReference type="Proteomes" id="UP001066276">
    <property type="component" value="Chromosome 6"/>
</dbReference>
<evidence type="ECO:0000313" key="2">
    <source>
        <dbReference type="Proteomes" id="UP001066276"/>
    </source>
</evidence>
<gene>
    <name evidence="1" type="ORF">NDU88_010433</name>
</gene>